<keyword evidence="3" id="KW-1185">Reference proteome</keyword>
<dbReference type="AlphaFoldDB" id="A0A372M5B7"/>
<dbReference type="RefSeq" id="WP_128556911.1">
    <property type="nucleotide sequence ID" value="NZ_QUAK01000091.1"/>
</dbReference>
<dbReference type="InterPro" id="IPR010982">
    <property type="entry name" value="Lambda_DNA-bd_dom_sf"/>
</dbReference>
<evidence type="ECO:0000259" key="1">
    <source>
        <dbReference type="PROSITE" id="PS50943"/>
    </source>
</evidence>
<dbReference type="Proteomes" id="UP000263094">
    <property type="component" value="Unassembled WGS sequence"/>
</dbReference>
<dbReference type="SUPFAM" id="SSF47413">
    <property type="entry name" value="lambda repressor-like DNA-binding domains"/>
    <property type="match status" value="1"/>
</dbReference>
<dbReference type="GO" id="GO:0003677">
    <property type="term" value="F:DNA binding"/>
    <property type="evidence" value="ECO:0007669"/>
    <property type="project" value="InterPro"/>
</dbReference>
<comment type="caution">
    <text evidence="2">The sequence shown here is derived from an EMBL/GenBank/DDBJ whole genome shotgun (WGS) entry which is preliminary data.</text>
</comment>
<evidence type="ECO:0000313" key="3">
    <source>
        <dbReference type="Proteomes" id="UP000263094"/>
    </source>
</evidence>
<proteinExistence type="predicted"/>
<dbReference type="PROSITE" id="PS50943">
    <property type="entry name" value="HTH_CROC1"/>
    <property type="match status" value="1"/>
</dbReference>
<dbReference type="InterPro" id="IPR001387">
    <property type="entry name" value="Cro/C1-type_HTH"/>
</dbReference>
<evidence type="ECO:0000313" key="2">
    <source>
        <dbReference type="EMBL" id="RFU85497.1"/>
    </source>
</evidence>
<dbReference type="Gene3D" id="1.10.260.40">
    <property type="entry name" value="lambda repressor-like DNA-binding domains"/>
    <property type="match status" value="1"/>
</dbReference>
<feature type="domain" description="HTH cro/C1-type" evidence="1">
    <location>
        <begin position="16"/>
        <end position="53"/>
    </location>
</feature>
<dbReference type="OrthoDB" id="4868991at2"/>
<reference evidence="2 3" key="1">
    <citation type="submission" date="2018-08" db="EMBL/GenBank/DDBJ databases">
        <title>Isolation, diversity and antifungal activity of Actinobacteria from wheat.</title>
        <authorList>
            <person name="Han C."/>
        </authorList>
    </citation>
    <scope>NUCLEOTIDE SEQUENCE [LARGE SCALE GENOMIC DNA]</scope>
    <source>
        <strain evidence="2 3">NEAU-YY421</strain>
    </source>
</reference>
<sequence>MAPEHVAHGVRASYGMTHVTPEHITAWERGVVLPSASELAALAAALWCSPGDLMGRPRTLFEHRLARGVAAEDVARVVGVPVDAYLEMERAGRWVGDRMQSARLGEFFQLPPGDLVAITGLQDELARLLVEAVTTRWQAHIKDIAKLTSIDKRDLKEPLRSIHQEYQSIMAATLGRSIGAAADEEGRRYLDSIVDRFWERFSEG</sequence>
<organism evidence="2 3">
    <name type="scientific">Streptomyces triticagri</name>
    <dbReference type="NCBI Taxonomy" id="2293568"/>
    <lineage>
        <taxon>Bacteria</taxon>
        <taxon>Bacillati</taxon>
        <taxon>Actinomycetota</taxon>
        <taxon>Actinomycetes</taxon>
        <taxon>Kitasatosporales</taxon>
        <taxon>Streptomycetaceae</taxon>
        <taxon>Streptomyces</taxon>
    </lineage>
</organism>
<gene>
    <name evidence="2" type="ORF">DY218_17125</name>
</gene>
<protein>
    <submittedName>
        <fullName evidence="2">XRE family transcriptional regulator</fullName>
    </submittedName>
</protein>
<name>A0A372M5B7_9ACTN</name>
<accession>A0A372M5B7</accession>
<dbReference type="EMBL" id="QUAK01000091">
    <property type="protein sequence ID" value="RFU85497.1"/>
    <property type="molecule type" value="Genomic_DNA"/>
</dbReference>